<gene>
    <name evidence="1" type="ORF">CTEN210_00292</name>
</gene>
<dbReference type="Pfam" id="PF13306">
    <property type="entry name" value="LRR_5"/>
    <property type="match status" value="1"/>
</dbReference>
<protein>
    <recommendedName>
        <fullName evidence="3">Leucine-rich repeat domain-containing protein</fullName>
    </recommendedName>
</protein>
<reference evidence="1 2" key="1">
    <citation type="journal article" date="2021" name="Sci. Rep.">
        <title>The genome of the diatom Chaetoceros tenuissimus carries an ancient integrated fragment of an extant virus.</title>
        <authorList>
            <person name="Hongo Y."/>
            <person name="Kimura K."/>
            <person name="Takaki Y."/>
            <person name="Yoshida Y."/>
            <person name="Baba S."/>
            <person name="Kobayashi G."/>
            <person name="Nagasaki K."/>
            <person name="Hano T."/>
            <person name="Tomaru Y."/>
        </authorList>
    </citation>
    <scope>NUCLEOTIDE SEQUENCE [LARGE SCALE GENOMIC DNA]</scope>
    <source>
        <strain evidence="1 2">NIES-3715</strain>
    </source>
</reference>
<proteinExistence type="predicted"/>
<dbReference type="InterPro" id="IPR032675">
    <property type="entry name" value="LRR_dom_sf"/>
</dbReference>
<dbReference type="Proteomes" id="UP001054902">
    <property type="component" value="Unassembled WGS sequence"/>
</dbReference>
<name>A0AAD3GZ08_9STRA</name>
<sequence>MRVATVDGLVTLYYDGSKELFNRDLELEWIRACQRTVRRDNDIESLNLSLECKEYIRQRLSWQQIIVVDGVTEIPAKTFKGCKNIKRVIFADTVTRIGMVAFSNCKSLQHVRWPLNLENIGERAFSNCNLSSVFIPPRCQNIGDYACSLNDNLEILNVPQNTALGLLEITGSTKLAKLYMKQNVPGWWLTNINFGNHFDLHRICSSFEPTLEMILDTMKERGGPKTFKVENNIGITPSRYLKENPYAHVKEKEVIEKYILQMIGEL</sequence>
<dbReference type="InterPro" id="IPR026906">
    <property type="entry name" value="LRR_5"/>
</dbReference>
<accession>A0AAD3GZ08</accession>
<dbReference type="PANTHER" id="PTHR45661">
    <property type="entry name" value="SURFACE ANTIGEN"/>
    <property type="match status" value="1"/>
</dbReference>
<evidence type="ECO:0000313" key="2">
    <source>
        <dbReference type="Proteomes" id="UP001054902"/>
    </source>
</evidence>
<dbReference type="PANTHER" id="PTHR45661:SF3">
    <property type="entry name" value="IG-LIKE DOMAIN-CONTAINING PROTEIN"/>
    <property type="match status" value="1"/>
</dbReference>
<dbReference type="AlphaFoldDB" id="A0AAD3GZ08"/>
<keyword evidence="2" id="KW-1185">Reference proteome</keyword>
<dbReference type="Gene3D" id="3.80.10.10">
    <property type="entry name" value="Ribonuclease Inhibitor"/>
    <property type="match status" value="1"/>
</dbReference>
<dbReference type="SUPFAM" id="SSF52058">
    <property type="entry name" value="L domain-like"/>
    <property type="match status" value="1"/>
</dbReference>
<dbReference type="EMBL" id="BLLK01000019">
    <property type="protein sequence ID" value="GFH43819.1"/>
    <property type="molecule type" value="Genomic_DNA"/>
</dbReference>
<comment type="caution">
    <text evidence="1">The sequence shown here is derived from an EMBL/GenBank/DDBJ whole genome shotgun (WGS) entry which is preliminary data.</text>
</comment>
<evidence type="ECO:0000313" key="1">
    <source>
        <dbReference type="EMBL" id="GFH43819.1"/>
    </source>
</evidence>
<evidence type="ECO:0008006" key="3">
    <source>
        <dbReference type="Google" id="ProtNLM"/>
    </source>
</evidence>
<dbReference type="InterPro" id="IPR053139">
    <property type="entry name" value="Surface_bspA-like"/>
</dbReference>
<organism evidence="1 2">
    <name type="scientific">Chaetoceros tenuissimus</name>
    <dbReference type="NCBI Taxonomy" id="426638"/>
    <lineage>
        <taxon>Eukaryota</taxon>
        <taxon>Sar</taxon>
        <taxon>Stramenopiles</taxon>
        <taxon>Ochrophyta</taxon>
        <taxon>Bacillariophyta</taxon>
        <taxon>Coscinodiscophyceae</taxon>
        <taxon>Chaetocerotophycidae</taxon>
        <taxon>Chaetocerotales</taxon>
        <taxon>Chaetocerotaceae</taxon>
        <taxon>Chaetoceros</taxon>
    </lineage>
</organism>